<feature type="transmembrane region" description="Helical" evidence="6">
    <location>
        <begin position="144"/>
        <end position="166"/>
    </location>
</feature>
<dbReference type="OrthoDB" id="9795496at2"/>
<dbReference type="GeneID" id="68878554"/>
<dbReference type="PANTHER" id="PTHR10057:SF0">
    <property type="entry name" value="TRANSLOCATOR PROTEIN"/>
    <property type="match status" value="1"/>
</dbReference>
<keyword evidence="4 6" id="KW-1133">Transmembrane helix</keyword>
<evidence type="ECO:0000313" key="12">
    <source>
        <dbReference type="Proteomes" id="UP000431451"/>
    </source>
</evidence>
<proteinExistence type="inferred from homology"/>
<dbReference type="EMBL" id="CAKJVE010000004">
    <property type="protein sequence ID" value="CAG9705716.1"/>
    <property type="molecule type" value="Genomic_DNA"/>
</dbReference>
<evidence type="ECO:0000256" key="1">
    <source>
        <dbReference type="ARBA" id="ARBA00004141"/>
    </source>
</evidence>
<dbReference type="PANTHER" id="PTHR10057">
    <property type="entry name" value="PERIPHERAL-TYPE BENZODIAZEPINE RECEPTOR"/>
    <property type="match status" value="1"/>
</dbReference>
<keyword evidence="11" id="KW-1185">Reference proteome</keyword>
<protein>
    <submittedName>
        <fullName evidence="7">Transmembrane signaling protein, TspO/MBR family</fullName>
    </submittedName>
    <submittedName>
        <fullName evidence="10">Tryptophan-rich protein TspO</fullName>
    </submittedName>
    <submittedName>
        <fullName evidence="9">Tryptophan-rich sensory protein</fullName>
    </submittedName>
</protein>
<dbReference type="STRING" id="137838.GCA_001458595_03565"/>
<dbReference type="EMBL" id="PDCJ01000001">
    <property type="protein sequence ID" value="PEG32078.1"/>
    <property type="molecule type" value="Genomic_DNA"/>
</dbReference>
<feature type="transmembrane region" description="Helical" evidence="6">
    <location>
        <begin position="112"/>
        <end position="132"/>
    </location>
</feature>
<keyword evidence="3 6" id="KW-0812">Transmembrane</keyword>
<comment type="similarity">
    <text evidence="2">Belongs to the TspO/BZRP family.</text>
</comment>
<dbReference type="PIRSF" id="PIRSF005859">
    <property type="entry name" value="PBR"/>
    <property type="match status" value="1"/>
</dbReference>
<dbReference type="Gene3D" id="1.20.1260.100">
    <property type="entry name" value="TspO/MBR protein"/>
    <property type="match status" value="1"/>
</dbReference>
<evidence type="ECO:0000256" key="3">
    <source>
        <dbReference type="ARBA" id="ARBA00022692"/>
    </source>
</evidence>
<feature type="transmembrane region" description="Helical" evidence="6">
    <location>
        <begin position="12"/>
        <end position="34"/>
    </location>
</feature>
<evidence type="ECO:0000313" key="11">
    <source>
        <dbReference type="Proteomes" id="UP000220840"/>
    </source>
</evidence>
<feature type="transmembrane region" description="Helical" evidence="6">
    <location>
        <begin position="88"/>
        <end position="106"/>
    </location>
</feature>
<comment type="subcellular location">
    <subcellularLocation>
        <location evidence="1">Membrane</location>
        <topology evidence="1">Multi-pass membrane protein</topology>
    </subcellularLocation>
</comment>
<dbReference type="Proteomes" id="UP000431451">
    <property type="component" value="Unassembled WGS sequence"/>
</dbReference>
<feature type="transmembrane region" description="Helical" evidence="6">
    <location>
        <begin position="54"/>
        <end position="76"/>
    </location>
</feature>
<reference evidence="8" key="4">
    <citation type="submission" date="2022-10" db="EMBL/GenBank/DDBJ databases">
        <authorList>
            <person name="Aires J."/>
            <person name="Mesa V."/>
        </authorList>
    </citation>
    <scope>NUCLEOTIDE SEQUENCE</scope>
    <source>
        <strain evidence="8">Clostridium neonatale JD116</strain>
    </source>
</reference>
<reference evidence="9 11" key="1">
    <citation type="submission" date="2017-10" db="EMBL/GenBank/DDBJ databases">
        <title>Effective Description of Clostridium neonatale sp. nov. linked to necrotizing enterocolitis in neonates and a clarification of species assignable to the genus Clostridium (Prazmowski 1880) emend. Lawson and Rainey 2016.</title>
        <authorList>
            <person name="Bernard K."/>
            <person name="Burdz T."/>
            <person name="Wiebe D."/>
            <person name="Balcewich B."/>
            <person name="Alfa M."/>
            <person name="Bernier A.-M."/>
        </authorList>
    </citation>
    <scope>NUCLEOTIDE SEQUENCE [LARGE SCALE GENOMIC DNA]</scope>
    <source>
        <strain evidence="9 11">LCDC99A005</strain>
    </source>
</reference>
<dbReference type="FunFam" id="1.20.1260.100:FF:000001">
    <property type="entry name" value="translocator protein 2"/>
    <property type="match status" value="1"/>
</dbReference>
<dbReference type="Proteomes" id="UP001189143">
    <property type="component" value="Unassembled WGS sequence"/>
</dbReference>
<dbReference type="InterPro" id="IPR038330">
    <property type="entry name" value="TspO/MBR-related_sf"/>
</dbReference>
<evidence type="ECO:0000313" key="8">
    <source>
        <dbReference type="EMBL" id="CAI3648008.1"/>
    </source>
</evidence>
<evidence type="ECO:0000256" key="5">
    <source>
        <dbReference type="ARBA" id="ARBA00023136"/>
    </source>
</evidence>
<organism evidence="9 11">
    <name type="scientific">Clostridium neonatale</name>
    <dbReference type="NCBI Taxonomy" id="137838"/>
    <lineage>
        <taxon>Bacteria</taxon>
        <taxon>Bacillati</taxon>
        <taxon>Bacillota</taxon>
        <taxon>Clostridia</taxon>
        <taxon>Eubacteriales</taxon>
        <taxon>Clostridiaceae</taxon>
        <taxon>Clostridium</taxon>
    </lineage>
</organism>
<evidence type="ECO:0000313" key="7">
    <source>
        <dbReference type="EMBL" id="CAG9705716.1"/>
    </source>
</evidence>
<gene>
    <name evidence="10" type="primary">crtK-2</name>
    <name evidence="8" type="ORF">CNEO2_510021</name>
    <name evidence="7" type="ORF">CNEO_42014</name>
    <name evidence="10" type="ORF">CNEONATNEC25_03058</name>
    <name evidence="9" type="ORF">CQ394_10385</name>
</gene>
<dbReference type="AlphaFoldDB" id="A0A2A7MLT6"/>
<evidence type="ECO:0000256" key="2">
    <source>
        <dbReference type="ARBA" id="ARBA00007524"/>
    </source>
</evidence>
<dbReference type="Proteomes" id="UP000789738">
    <property type="component" value="Unassembled WGS sequence"/>
</dbReference>
<evidence type="ECO:0000256" key="4">
    <source>
        <dbReference type="ARBA" id="ARBA00022989"/>
    </source>
</evidence>
<dbReference type="Proteomes" id="UP000220840">
    <property type="component" value="Unassembled WGS sequence"/>
</dbReference>
<evidence type="ECO:0000256" key="6">
    <source>
        <dbReference type="SAM" id="Phobius"/>
    </source>
</evidence>
<evidence type="ECO:0000313" key="10">
    <source>
        <dbReference type="EMBL" id="VCT85457.1"/>
    </source>
</evidence>
<dbReference type="InterPro" id="IPR004307">
    <property type="entry name" value="TspO_MBR"/>
</dbReference>
<reference evidence="7" key="3">
    <citation type="submission" date="2021-10" db="EMBL/GenBank/DDBJ databases">
        <authorList>
            <person name="Mesa V."/>
        </authorList>
    </citation>
    <scope>NUCLEOTIDE SEQUENCE</scope>
    <source>
        <strain evidence="7">CC3_PB</strain>
    </source>
</reference>
<sequence length="169" mass="19918">MRSEIERKKKPKILKLIMSIIFPLLIGSIPILLIPNMQSIYESLKKPFFAPPAYVFPIVWTILYILMGIASYMVYIKKYDDVDIDVSSALFVYVIQLLLNLFWTFIFFGFRLYGLAFLELVILFLFVILTSVRFYKKAGLKPFLLLVPYILWLVYAGVLNFFIWMLNEM</sequence>
<accession>A0A2A7MLT6</accession>
<dbReference type="Pfam" id="PF03073">
    <property type="entry name" value="TspO_MBR"/>
    <property type="match status" value="1"/>
</dbReference>
<keyword evidence="5 6" id="KW-0472">Membrane</keyword>
<dbReference type="EMBL" id="UWJD01000002">
    <property type="protein sequence ID" value="VCT85457.1"/>
    <property type="molecule type" value="Genomic_DNA"/>
</dbReference>
<evidence type="ECO:0000313" key="9">
    <source>
        <dbReference type="EMBL" id="PEG32078.1"/>
    </source>
</evidence>
<reference evidence="10 12" key="2">
    <citation type="submission" date="2018-06" db="EMBL/GenBank/DDBJ databases">
        <authorList>
            <consortium name="IHU Genomes"/>
        </authorList>
    </citation>
    <scope>NUCLEOTIDE SEQUENCE [LARGE SCALE GENOMIC DNA]</scope>
    <source>
        <strain evidence="10 12">NEC25</strain>
    </source>
</reference>
<dbReference type="RefSeq" id="WP_058296225.1">
    <property type="nucleotide sequence ID" value="NZ_CAKJVD010000030.1"/>
</dbReference>
<dbReference type="GO" id="GO:0033013">
    <property type="term" value="P:tetrapyrrole metabolic process"/>
    <property type="evidence" value="ECO:0007669"/>
    <property type="project" value="UniProtKB-ARBA"/>
</dbReference>
<dbReference type="GO" id="GO:0016020">
    <property type="term" value="C:membrane"/>
    <property type="evidence" value="ECO:0007669"/>
    <property type="project" value="UniProtKB-SubCell"/>
</dbReference>
<dbReference type="CDD" id="cd15904">
    <property type="entry name" value="TSPO_MBR"/>
    <property type="match status" value="1"/>
</dbReference>
<dbReference type="EMBL" id="CAMTCP010000250">
    <property type="protein sequence ID" value="CAI3648008.1"/>
    <property type="molecule type" value="Genomic_DNA"/>
</dbReference>
<name>A0A2A7MLT6_9CLOT</name>